<dbReference type="Pfam" id="PF09851">
    <property type="entry name" value="SHOCT"/>
    <property type="match status" value="1"/>
</dbReference>
<dbReference type="RefSeq" id="WP_131981632.1">
    <property type="nucleotide sequence ID" value="NZ_SMKL01000016.1"/>
</dbReference>
<protein>
    <submittedName>
        <fullName evidence="2">SHOCT domain-containing protein</fullName>
    </submittedName>
</protein>
<dbReference type="InterPro" id="IPR018649">
    <property type="entry name" value="SHOCT"/>
</dbReference>
<organism evidence="2 3">
    <name type="scientific">Jiangella ureilytica</name>
    <dbReference type="NCBI Taxonomy" id="2530374"/>
    <lineage>
        <taxon>Bacteria</taxon>
        <taxon>Bacillati</taxon>
        <taxon>Actinomycetota</taxon>
        <taxon>Actinomycetes</taxon>
        <taxon>Jiangellales</taxon>
        <taxon>Jiangellaceae</taxon>
        <taxon>Jiangella</taxon>
    </lineage>
</organism>
<evidence type="ECO:0000313" key="2">
    <source>
        <dbReference type="EMBL" id="TDC52265.1"/>
    </source>
</evidence>
<accession>A0A4V2XXA5</accession>
<dbReference type="EMBL" id="SMKL01000016">
    <property type="protein sequence ID" value="TDC52265.1"/>
    <property type="molecule type" value="Genomic_DNA"/>
</dbReference>
<gene>
    <name evidence="2" type="ORF">E1212_09420</name>
</gene>
<comment type="caution">
    <text evidence="2">The sequence shown here is derived from an EMBL/GenBank/DDBJ whole genome shotgun (WGS) entry which is preliminary data.</text>
</comment>
<keyword evidence="3" id="KW-1185">Reference proteome</keyword>
<sequence length="75" mass="8150">MKAEVTNVHKDDGRELTERLRERLAAPGPAAAAPPALPAADGIIEQIRRLGELHGDGILTDEEFAAKKAELLRRL</sequence>
<feature type="domain" description="SHOCT" evidence="1">
    <location>
        <begin position="45"/>
        <end position="72"/>
    </location>
</feature>
<evidence type="ECO:0000259" key="1">
    <source>
        <dbReference type="Pfam" id="PF09851"/>
    </source>
</evidence>
<name>A0A4V2XXA5_9ACTN</name>
<dbReference type="Proteomes" id="UP000295621">
    <property type="component" value="Unassembled WGS sequence"/>
</dbReference>
<reference evidence="2 3" key="1">
    <citation type="submission" date="2019-02" db="EMBL/GenBank/DDBJ databases">
        <title>Draft genome sequences of novel Actinobacteria.</title>
        <authorList>
            <person name="Sahin N."/>
            <person name="Ay H."/>
            <person name="Saygin H."/>
        </authorList>
    </citation>
    <scope>NUCLEOTIDE SEQUENCE [LARGE SCALE GENOMIC DNA]</scope>
    <source>
        <strain evidence="2 3">KC603</strain>
    </source>
</reference>
<dbReference type="AlphaFoldDB" id="A0A4V2XXA5"/>
<evidence type="ECO:0000313" key="3">
    <source>
        <dbReference type="Proteomes" id="UP000295621"/>
    </source>
</evidence>
<dbReference type="OrthoDB" id="3816043at2"/>
<proteinExistence type="predicted"/>